<accession>A0A941FDM1</accession>
<evidence type="ECO:0000313" key="3">
    <source>
        <dbReference type="EMBL" id="MBR8641351.1"/>
    </source>
</evidence>
<feature type="compositionally biased region" description="Low complexity" evidence="1">
    <location>
        <begin position="218"/>
        <end position="242"/>
    </location>
</feature>
<reference evidence="3 4" key="1">
    <citation type="submission" date="2021-04" db="EMBL/GenBank/DDBJ databases">
        <title>Characterization of the biosynthetic gene cluster of new lipopeptides with antitumor activity in the genome of the marine Streptomyces PHM034.</title>
        <authorList>
            <person name="Ceniceros A."/>
            <person name="Canedo L."/>
            <person name="Mendez C."/>
            <person name="Olano C."/>
            <person name="Schleissner C."/>
            <person name="Cuevas C."/>
            <person name="De La Calle F."/>
            <person name="Salas J.A."/>
        </authorList>
    </citation>
    <scope>NUCLEOTIDE SEQUENCE [LARGE SCALE GENOMIC DNA]</scope>
    <source>
        <strain evidence="3 4">PHM034</strain>
    </source>
</reference>
<evidence type="ECO:0000256" key="2">
    <source>
        <dbReference type="SAM" id="Phobius"/>
    </source>
</evidence>
<keyword evidence="2" id="KW-0812">Transmembrane</keyword>
<proteinExistence type="predicted"/>
<organism evidence="3 4">
    <name type="scientific">Streptomyces tuirus</name>
    <dbReference type="NCBI Taxonomy" id="68278"/>
    <lineage>
        <taxon>Bacteria</taxon>
        <taxon>Bacillati</taxon>
        <taxon>Actinomycetota</taxon>
        <taxon>Actinomycetes</taxon>
        <taxon>Kitasatosporales</taxon>
        <taxon>Streptomycetaceae</taxon>
        <taxon>Streptomyces</taxon>
    </lineage>
</organism>
<gene>
    <name evidence="3" type="ORF">KEF29_23625</name>
</gene>
<evidence type="ECO:0008006" key="5">
    <source>
        <dbReference type="Google" id="ProtNLM"/>
    </source>
</evidence>
<feature type="compositionally biased region" description="Basic and acidic residues" evidence="1">
    <location>
        <begin position="195"/>
        <end position="217"/>
    </location>
</feature>
<feature type="transmembrane region" description="Helical" evidence="2">
    <location>
        <begin position="12"/>
        <end position="32"/>
    </location>
</feature>
<evidence type="ECO:0000313" key="4">
    <source>
        <dbReference type="Proteomes" id="UP000682308"/>
    </source>
</evidence>
<evidence type="ECO:0000256" key="1">
    <source>
        <dbReference type="SAM" id="MobiDB-lite"/>
    </source>
</evidence>
<keyword evidence="2" id="KW-0472">Membrane</keyword>
<dbReference type="Proteomes" id="UP000682308">
    <property type="component" value="Unassembled WGS sequence"/>
</dbReference>
<dbReference type="EMBL" id="JAGTPG010000002">
    <property type="protein sequence ID" value="MBR8641351.1"/>
    <property type="molecule type" value="Genomic_DNA"/>
</dbReference>
<protein>
    <recommendedName>
        <fullName evidence="5">Adhesin domain-containing protein</fullName>
    </recommendedName>
</protein>
<sequence length="250" mass="26359">MIDRAQRHDRVLFAAGAVLTVFVILYTSLFIASHLTRSSEHHNATYSGDFTRIEVSVSGTATVTGTSTSSVHADWDLSWSLFRPRIETDIDGSTLRLSVSCSNTPGRDCASSVALSVPIRAAVSVSAAGGVQATDVQGGLKARTRDGQLDLRDVKGAVDLGTRGGAINAEGLGGSELHARSRDGSMKLVFSAPHEASKSLHATDERPWHSLRSEMDTPSRSTGAAAASTSRSPPTRSRLGPSRCKAAMPT</sequence>
<keyword evidence="4" id="KW-1185">Reference proteome</keyword>
<dbReference type="AlphaFoldDB" id="A0A941FDM1"/>
<keyword evidence="2" id="KW-1133">Transmembrane helix</keyword>
<feature type="region of interest" description="Disordered" evidence="1">
    <location>
        <begin position="194"/>
        <end position="250"/>
    </location>
</feature>
<name>A0A941FDM1_9ACTN</name>
<comment type="caution">
    <text evidence="3">The sequence shown here is derived from an EMBL/GenBank/DDBJ whole genome shotgun (WGS) entry which is preliminary data.</text>
</comment>